<protein>
    <submittedName>
        <fullName evidence="1">CotH kinase family protein</fullName>
    </submittedName>
</protein>
<dbReference type="InterPro" id="IPR014867">
    <property type="entry name" value="Spore_coat_CotH_CotH2/3/7"/>
</dbReference>
<dbReference type="Pfam" id="PF08757">
    <property type="entry name" value="CotH"/>
    <property type="match status" value="1"/>
</dbReference>
<dbReference type="Proteomes" id="UP000664795">
    <property type="component" value="Unassembled WGS sequence"/>
</dbReference>
<keyword evidence="1" id="KW-0418">Kinase</keyword>
<proteinExistence type="predicted"/>
<gene>
    <name evidence="1" type="ORF">J2I48_15360</name>
</gene>
<dbReference type="RefSeq" id="WP_207336354.1">
    <property type="nucleotide sequence ID" value="NZ_JAFMYU010000012.1"/>
</dbReference>
<dbReference type="NCBIfam" id="TIGR04183">
    <property type="entry name" value="Por_Secre_tail"/>
    <property type="match status" value="1"/>
</dbReference>
<sequence length="541" mass="61378">MQTRLLVFLLLVSPLLAFGQVFTSSDLPIVVIDTRGGVIQDDPKILADLSIIDNGAGKRNKLTDKASFTSVMGIEYRGATSQQFFPKKPYGIELRDSSGVNSVAKSVLGMPAESDWVLNATYNDKTLIRETLTYDFYRKMSKYYASRFRYCELVVNGEYRGIYIVMERLKRDKNRVPITSIKKTDITGDAVTGGYILKIDKTVGSTSRTWKSPYPSGTRNINLDIQIDRPKPEDLAEEQFQYIKKYVTDFEASLAGPDFADPTKGFRAFVDEQSFIDYLILTEVCKNVDGYRLSAYFYKERDSKGGKITMGPIWDYNLTYGNADYCEGNSYAGWAFNFSRVCPKDDFAIPFWWDRLLQDLDFARKVKEKYKALRKTVLTPERLGSFVDSTATVLTEARQRNFAKWPVIGTYVWPNGFVGRTYEAETDFLKRWIDQRLTWMDINIEPFGILTALREEPNFTLGPNPSVGDVTLKLPLPAPTDVTVSLTDMQGRPVQSHHWPAQPEGLFERTLPATDFSTGPGVYILTIKTQSGHTSKVIVRE</sequence>
<dbReference type="AlphaFoldDB" id="A0A939G9P5"/>
<keyword evidence="2" id="KW-1185">Reference proteome</keyword>
<dbReference type="GO" id="GO:0016301">
    <property type="term" value="F:kinase activity"/>
    <property type="evidence" value="ECO:0007669"/>
    <property type="project" value="UniProtKB-KW"/>
</dbReference>
<name>A0A939G9P5_9BACT</name>
<dbReference type="PANTHER" id="PTHR40050">
    <property type="entry name" value="INNER SPORE COAT PROTEIN H"/>
    <property type="match status" value="1"/>
</dbReference>
<organism evidence="1 2">
    <name type="scientific">Fibrella aquatilis</name>
    <dbReference type="NCBI Taxonomy" id="2817059"/>
    <lineage>
        <taxon>Bacteria</taxon>
        <taxon>Pseudomonadati</taxon>
        <taxon>Bacteroidota</taxon>
        <taxon>Cytophagia</taxon>
        <taxon>Cytophagales</taxon>
        <taxon>Spirosomataceae</taxon>
        <taxon>Fibrella</taxon>
    </lineage>
</organism>
<accession>A0A939G9P5</accession>
<comment type="caution">
    <text evidence="1">The sequence shown here is derived from an EMBL/GenBank/DDBJ whole genome shotgun (WGS) entry which is preliminary data.</text>
</comment>
<dbReference type="PANTHER" id="PTHR40050:SF1">
    <property type="entry name" value="INNER SPORE COAT PROTEIN H"/>
    <property type="match status" value="1"/>
</dbReference>
<keyword evidence="1" id="KW-0808">Transferase</keyword>
<dbReference type="EMBL" id="JAFMYU010000012">
    <property type="protein sequence ID" value="MBO0932388.1"/>
    <property type="molecule type" value="Genomic_DNA"/>
</dbReference>
<evidence type="ECO:0000313" key="2">
    <source>
        <dbReference type="Proteomes" id="UP000664795"/>
    </source>
</evidence>
<evidence type="ECO:0000313" key="1">
    <source>
        <dbReference type="EMBL" id="MBO0932388.1"/>
    </source>
</evidence>
<reference evidence="1 2" key="1">
    <citation type="submission" date="2021-03" db="EMBL/GenBank/DDBJ databases">
        <title>Fibrella sp. HMF5036 genome sequencing and assembly.</title>
        <authorList>
            <person name="Kang H."/>
            <person name="Kim H."/>
            <person name="Bae S."/>
            <person name="Joh K."/>
        </authorList>
    </citation>
    <scope>NUCLEOTIDE SEQUENCE [LARGE SCALE GENOMIC DNA]</scope>
    <source>
        <strain evidence="1 2">HMF5036</strain>
    </source>
</reference>
<dbReference type="InterPro" id="IPR026444">
    <property type="entry name" value="Secre_tail"/>
</dbReference>